<organism evidence="8 9">
    <name type="scientific">Equus caballus</name>
    <name type="common">Horse</name>
    <dbReference type="NCBI Taxonomy" id="9796"/>
    <lineage>
        <taxon>Eukaryota</taxon>
        <taxon>Metazoa</taxon>
        <taxon>Chordata</taxon>
        <taxon>Craniata</taxon>
        <taxon>Vertebrata</taxon>
        <taxon>Euteleostomi</taxon>
        <taxon>Mammalia</taxon>
        <taxon>Eutheria</taxon>
        <taxon>Laurasiatheria</taxon>
        <taxon>Perissodactyla</taxon>
        <taxon>Equidae</taxon>
        <taxon>Equus</taxon>
    </lineage>
</organism>
<dbReference type="PANTHER" id="PTHR31759:SF1">
    <property type="entry name" value="COILED-COIL DOMAIN-CONTAINING PROTEIN 167"/>
    <property type="match status" value="1"/>
</dbReference>
<dbReference type="PANTHER" id="PTHR31759">
    <property type="entry name" value="COILED-COIL DOMAIN-CONTAINING PROTEIN 167"/>
    <property type="match status" value="1"/>
</dbReference>
<evidence type="ECO:0000256" key="1">
    <source>
        <dbReference type="ARBA" id="ARBA00004167"/>
    </source>
</evidence>
<keyword evidence="4" id="KW-1133">Transmembrane helix</keyword>
<comment type="subcellular location">
    <subcellularLocation>
        <location evidence="1">Membrane</location>
        <topology evidence="1">Single-pass membrane protein</topology>
    </subcellularLocation>
</comment>
<accession>A0A3Q2H2V9</accession>
<dbReference type="Pfam" id="PF15188">
    <property type="entry name" value="CCDC-167"/>
    <property type="match status" value="1"/>
</dbReference>
<dbReference type="GO" id="GO:0016020">
    <property type="term" value="C:membrane"/>
    <property type="evidence" value="ECO:0007669"/>
    <property type="project" value="UniProtKB-SubCell"/>
</dbReference>
<keyword evidence="3" id="KW-0812">Transmembrane</keyword>
<evidence type="ECO:0000256" key="7">
    <source>
        <dbReference type="SAM" id="Coils"/>
    </source>
</evidence>
<evidence type="ECO:0000256" key="2">
    <source>
        <dbReference type="ARBA" id="ARBA00022350"/>
    </source>
</evidence>
<feature type="coiled-coil region" evidence="7">
    <location>
        <begin position="15"/>
        <end position="66"/>
    </location>
</feature>
<reference evidence="8" key="3">
    <citation type="submission" date="2025-09" db="UniProtKB">
        <authorList>
            <consortium name="Ensembl"/>
        </authorList>
    </citation>
    <scope>IDENTIFICATION</scope>
    <source>
        <strain evidence="8">Thoroughbred</strain>
    </source>
</reference>
<dbReference type="Bgee" id="ENSECAG00000014822">
    <property type="expression patterns" value="Expressed in leukocyte and 23 other cell types or tissues"/>
</dbReference>
<dbReference type="Proteomes" id="UP000002281">
    <property type="component" value="Chromosome 20"/>
</dbReference>
<evidence type="ECO:0000256" key="5">
    <source>
        <dbReference type="ARBA" id="ARBA00023054"/>
    </source>
</evidence>
<dbReference type="ExpressionAtlas" id="A0A3Q2H2V9">
    <property type="expression patterns" value="baseline"/>
</dbReference>
<dbReference type="Ensembl" id="ENSECAT00000035112.2">
    <property type="protein sequence ID" value="ENSECAP00000027311.2"/>
    <property type="gene ID" value="ENSECAG00000041577.2"/>
</dbReference>
<dbReference type="InterPro" id="IPR028194">
    <property type="entry name" value="CC167"/>
</dbReference>
<evidence type="ECO:0000256" key="4">
    <source>
        <dbReference type="ARBA" id="ARBA00022989"/>
    </source>
</evidence>
<evidence type="ECO:0000313" key="10">
    <source>
        <dbReference type="VGNC" id="VGNC:16655"/>
    </source>
</evidence>
<reference evidence="8 9" key="1">
    <citation type="journal article" date="2009" name="Science">
        <title>Genome sequence, comparative analysis, and population genetics of the domestic horse.</title>
        <authorList>
            <consortium name="Broad Institute Genome Sequencing Platform"/>
            <consortium name="Broad Institute Whole Genome Assembly Team"/>
            <person name="Wade C.M."/>
            <person name="Giulotto E."/>
            <person name="Sigurdsson S."/>
            <person name="Zoli M."/>
            <person name="Gnerre S."/>
            <person name="Imsland F."/>
            <person name="Lear T.L."/>
            <person name="Adelson D.L."/>
            <person name="Bailey E."/>
            <person name="Bellone R.R."/>
            <person name="Bloecker H."/>
            <person name="Distl O."/>
            <person name="Edgar R.C."/>
            <person name="Garber M."/>
            <person name="Leeb T."/>
            <person name="Mauceli E."/>
            <person name="MacLeod J.N."/>
            <person name="Penedo M.C.T."/>
            <person name="Raison J.M."/>
            <person name="Sharpe T."/>
            <person name="Vogel J."/>
            <person name="Andersson L."/>
            <person name="Antczak D.F."/>
            <person name="Biagi T."/>
            <person name="Binns M.M."/>
            <person name="Chowdhary B.P."/>
            <person name="Coleman S.J."/>
            <person name="Della Valle G."/>
            <person name="Fryc S."/>
            <person name="Guerin G."/>
            <person name="Hasegawa T."/>
            <person name="Hill E.W."/>
            <person name="Jurka J."/>
            <person name="Kiialainen A."/>
            <person name="Lindgren G."/>
            <person name="Liu J."/>
            <person name="Magnani E."/>
            <person name="Mickelson J.R."/>
            <person name="Murray J."/>
            <person name="Nergadze S.G."/>
            <person name="Onofrio R."/>
            <person name="Pedroni S."/>
            <person name="Piras M.F."/>
            <person name="Raudsepp T."/>
            <person name="Rocchi M."/>
            <person name="Roeed K.H."/>
            <person name="Ryder O.A."/>
            <person name="Searle S."/>
            <person name="Skow L."/>
            <person name="Swinburne J.E."/>
            <person name="Syvaenen A.C."/>
            <person name="Tozaki T."/>
            <person name="Valberg S.J."/>
            <person name="Vaudin M."/>
            <person name="White J.R."/>
            <person name="Zody M.C."/>
            <person name="Lander E.S."/>
            <person name="Lindblad-Toh K."/>
        </authorList>
    </citation>
    <scope>NUCLEOTIDE SEQUENCE [LARGE SCALE GENOMIC DNA]</scope>
    <source>
        <strain evidence="8 9">Thoroughbred</strain>
    </source>
</reference>
<dbReference type="AlphaFoldDB" id="A0A3Q2H2V9"/>
<gene>
    <name evidence="10" type="primary">CMTR1</name>
</gene>
<keyword evidence="6" id="KW-0472">Membrane</keyword>
<protein>
    <recommendedName>
        <fullName evidence="2">Coiled-coil domain-containing protein 167</fullName>
    </recommendedName>
</protein>
<evidence type="ECO:0000313" key="9">
    <source>
        <dbReference type="Proteomes" id="UP000002281"/>
    </source>
</evidence>
<proteinExistence type="predicted"/>
<reference evidence="8" key="2">
    <citation type="submission" date="2025-08" db="UniProtKB">
        <authorList>
            <consortium name="Ensembl"/>
        </authorList>
    </citation>
    <scope>IDENTIFICATION</scope>
    <source>
        <strain evidence="8">Thoroughbred</strain>
    </source>
</reference>
<evidence type="ECO:0000256" key="3">
    <source>
        <dbReference type="ARBA" id="ARBA00022692"/>
    </source>
</evidence>
<dbReference type="VGNC" id="VGNC:16655">
    <property type="gene designation" value="CMTR1"/>
</dbReference>
<keyword evidence="5 7" id="KW-0175">Coiled coil</keyword>
<name>A0A3Q2H2V9_HORSE</name>
<sequence>MTKKKRENVGVALEIDGLEEKLSQCQRALEAVNSRLHGAELSPEARRSLEREKNSLMNKASNYGAQVASAGEPEKHASVCGHLRPLDPCLHLLDHESFLPFTSSPSCVIQASPRPQSTEDKQQQPQHRATQALKICLSLMTQDSARHTDIPRIGWKYSILAVLLPTWGEGLEAGWRPLRWSQFQPHGEPQCPVSMETSVAVGWGPREPG</sequence>
<evidence type="ECO:0000256" key="6">
    <source>
        <dbReference type="ARBA" id="ARBA00023136"/>
    </source>
</evidence>
<dbReference type="GeneTree" id="ENSGT00940000166032"/>
<evidence type="ECO:0000313" key="8">
    <source>
        <dbReference type="Ensembl" id="ENSECAP00000027311.2"/>
    </source>
</evidence>
<keyword evidence="9" id="KW-1185">Reference proteome</keyword>